<feature type="compositionally biased region" description="Low complexity" evidence="1">
    <location>
        <begin position="1006"/>
        <end position="1015"/>
    </location>
</feature>
<feature type="compositionally biased region" description="Low complexity" evidence="1">
    <location>
        <begin position="886"/>
        <end position="909"/>
    </location>
</feature>
<accession>A0AAD2PU60</accession>
<dbReference type="Proteomes" id="UP001295423">
    <property type="component" value="Unassembled WGS sequence"/>
</dbReference>
<dbReference type="EMBL" id="CAKOGP040001725">
    <property type="protein sequence ID" value="CAJ1947305.1"/>
    <property type="molecule type" value="Genomic_DNA"/>
</dbReference>
<evidence type="ECO:0000313" key="5">
    <source>
        <dbReference type="Proteomes" id="UP001295423"/>
    </source>
</evidence>
<feature type="region of interest" description="Disordered" evidence="1">
    <location>
        <begin position="642"/>
        <end position="690"/>
    </location>
</feature>
<feature type="compositionally biased region" description="Polar residues" evidence="1">
    <location>
        <begin position="835"/>
        <end position="868"/>
    </location>
</feature>
<feature type="compositionally biased region" description="Polar residues" evidence="1">
    <location>
        <begin position="761"/>
        <end position="809"/>
    </location>
</feature>
<comment type="caution">
    <text evidence="4">The sequence shown here is derived from an EMBL/GenBank/DDBJ whole genome shotgun (WGS) entry which is preliminary data.</text>
</comment>
<reference evidence="4" key="1">
    <citation type="submission" date="2023-08" db="EMBL/GenBank/DDBJ databases">
        <authorList>
            <person name="Audoor S."/>
            <person name="Bilcke G."/>
        </authorList>
    </citation>
    <scope>NUCLEOTIDE SEQUENCE</scope>
</reference>
<feature type="chain" id="PRO_5042128892" description="SGNH hydrolase-type esterase domain-containing protein" evidence="2">
    <location>
        <begin position="25"/>
        <end position="1232"/>
    </location>
</feature>
<dbReference type="Pfam" id="PF13472">
    <property type="entry name" value="Lipase_GDSL_2"/>
    <property type="match status" value="2"/>
</dbReference>
<protein>
    <recommendedName>
        <fullName evidence="3">SGNH hydrolase-type esterase domain-containing protein</fullName>
    </recommendedName>
</protein>
<evidence type="ECO:0000256" key="1">
    <source>
        <dbReference type="SAM" id="MobiDB-lite"/>
    </source>
</evidence>
<dbReference type="PANTHER" id="PTHR30383:SF29">
    <property type="entry name" value="SGNH HYDROLASE-TYPE ESTERASE DOMAIN-CONTAINING PROTEIN"/>
    <property type="match status" value="1"/>
</dbReference>
<sequence length="1232" mass="128304">MTRSFLHCLPILLLFLLNAAISAADSSNNNDPKTNVRRRLDGSTTPKNHRTTTRNKSEHKSKSSSTIKGAVDRQLLSDMPIRKRQPAVSKDDLKMPFISTWKQELFGSADIQANAPTDAPSALPSNAPSEAATNKPSGSPSALPTNEPSQNGSTFPSAASSQAPSTLPSNAPSEAPTNKPSGSPSALPTNEPSEAPTNKPSGSPSALPTNEHSEVPSTSALPSTAPSHAPSTLPSTAPSHAPSTLPSDAPSTGPTAPPTVSLVPTTAPSEAPSMTPSDSESPSASPSNEPSGAPSTSAFPSPTPSDAPSTLPSNSPSEVPSNEPSESPSLWPSDEPSESPSSLPTDEPSEAPTTSTSPSTAPSDAPSKPPSNAPSKGPTASPTISLVPTPAPSAAPTAPPTATPLRVACAGDSLTRGNIGVYPGVDYPTQLDELLGAGFDTYNYGKNSANAIDGFGTPYINTQDFRASITLGADIYLLMLGTNDAKYWKAASHRYVAGMEWIIRQVEATSPGVRIILAIPPWVKTPNDFGISNDIWFNDIQPIIRAVASAQQVELVDMYKVTVNQHDMYTGDKLHLNEKGYAALAQVWQRQILCNNNGFCDIGESCETCRQDCLEQCGGRKRRKAISDNGSDLKINVRRLGSTLKNHRTTTRNQPEHKSEKKSKSSSTIKGAVDRQLLSDMPIRKRQPAVSKDDLKMPFISTWKQELFGSADIQANAPTDAPSALPSNAPSKAATNKPSGSPSALPTIGPSEYGGAFPLVASSQDPSTLPSNAPSEAQSNAPSGSPSALPTNEPSEAPTNKPSGSPSALPTSEESEVPSTSALPSTAPSHVPSELPSTAPSHAPSTLPSTAPSHAPSTLPSDAPSTGPTAPPTVSLVPTTAPSEAPSMTPSDSESPSASPSNEPSGAPSISMFPSPVPSDAPSALPSNAPSEVPSNEPSESPSLRPSEKPSESPSSLPTDEPSEAPTTSTSPSTAPSDAPSKPPSNAPSKGPTTSPTISLVPTPAPSAAPTASPTVTPLRVACAGDSLTLGRSGNSGASYPTLLQRLLGSAFGVRNYGRNAVNAIDVVGIPYIGTHNFGFSLDFDPDIYLLMLGTNDARYWKEASHRYAAGMDRIIKQVKAASPGVRIILAIPPWVKPNNFGIPNDILVNNIEPIIRAVASAQQVELVNMYKTTVNQDNMYSSDNLHLNEKGYAALAQVWERQILCNNNGVCDIGESCETCRQDCLEQCSTP</sequence>
<dbReference type="Gene3D" id="3.40.50.1110">
    <property type="entry name" value="SGNH hydrolase"/>
    <property type="match status" value="2"/>
</dbReference>
<feature type="compositionally biased region" description="Low complexity" evidence="1">
    <location>
        <begin position="817"/>
        <end position="829"/>
    </location>
</feature>
<keyword evidence="2" id="KW-0732">Signal</keyword>
<feature type="compositionally biased region" description="Low complexity" evidence="1">
    <location>
        <begin position="272"/>
        <end position="366"/>
    </location>
</feature>
<feature type="domain" description="SGNH hydrolase-type esterase" evidence="3">
    <location>
        <begin position="1023"/>
        <end position="1195"/>
    </location>
</feature>
<feature type="compositionally biased region" description="Polar residues" evidence="1">
    <location>
        <begin position="725"/>
        <end position="744"/>
    </location>
</feature>
<gene>
    <name evidence="4" type="ORF">CYCCA115_LOCUS11080</name>
</gene>
<organism evidence="4 5">
    <name type="scientific">Cylindrotheca closterium</name>
    <dbReference type="NCBI Taxonomy" id="2856"/>
    <lineage>
        <taxon>Eukaryota</taxon>
        <taxon>Sar</taxon>
        <taxon>Stramenopiles</taxon>
        <taxon>Ochrophyta</taxon>
        <taxon>Bacillariophyta</taxon>
        <taxon>Bacillariophyceae</taxon>
        <taxon>Bacillariophycidae</taxon>
        <taxon>Bacillariales</taxon>
        <taxon>Bacillariaceae</taxon>
        <taxon>Cylindrotheca</taxon>
    </lineage>
</organism>
<proteinExistence type="predicted"/>
<dbReference type="InterPro" id="IPR036514">
    <property type="entry name" value="SGNH_hydro_sf"/>
</dbReference>
<feature type="compositionally biased region" description="Polar residues" evidence="1">
    <location>
        <begin position="991"/>
        <end position="1000"/>
    </location>
</feature>
<dbReference type="SUPFAM" id="SSF52266">
    <property type="entry name" value="SGNH hydrolase"/>
    <property type="match status" value="2"/>
</dbReference>
<feature type="compositionally biased region" description="Low complexity" evidence="1">
    <location>
        <begin position="926"/>
        <end position="945"/>
    </location>
</feature>
<feature type="compositionally biased region" description="Low complexity" evidence="1">
    <location>
        <begin position="952"/>
        <end position="980"/>
    </location>
</feature>
<feature type="region of interest" description="Disordered" evidence="1">
    <location>
        <begin position="113"/>
        <end position="402"/>
    </location>
</feature>
<feature type="compositionally biased region" description="Low complexity" evidence="1">
    <location>
        <begin position="216"/>
        <end position="247"/>
    </location>
</feature>
<feature type="domain" description="SGNH hydrolase-type esterase" evidence="3">
    <location>
        <begin position="409"/>
        <end position="583"/>
    </location>
</feature>
<feature type="compositionally biased region" description="Pro residues" evidence="1">
    <location>
        <begin position="389"/>
        <end position="402"/>
    </location>
</feature>
<evidence type="ECO:0000259" key="3">
    <source>
        <dbReference type="Pfam" id="PF13472"/>
    </source>
</evidence>
<dbReference type="InterPro" id="IPR013830">
    <property type="entry name" value="SGNH_hydro"/>
</dbReference>
<dbReference type="InterPro" id="IPR051532">
    <property type="entry name" value="Ester_Hydrolysis_Enzymes"/>
</dbReference>
<evidence type="ECO:0000256" key="2">
    <source>
        <dbReference type="SAM" id="SignalP"/>
    </source>
</evidence>
<dbReference type="AlphaFoldDB" id="A0AAD2PU60"/>
<name>A0AAD2PU60_9STRA</name>
<dbReference type="PANTHER" id="PTHR30383">
    <property type="entry name" value="THIOESTERASE 1/PROTEASE 1/LYSOPHOSPHOLIPASE L1"/>
    <property type="match status" value="1"/>
</dbReference>
<feature type="region of interest" description="Disordered" evidence="1">
    <location>
        <begin position="26"/>
        <end position="88"/>
    </location>
</feature>
<feature type="compositionally biased region" description="Polar residues" evidence="1">
    <location>
        <begin position="123"/>
        <end position="210"/>
    </location>
</feature>
<feature type="region of interest" description="Disordered" evidence="1">
    <location>
        <begin position="715"/>
        <end position="1015"/>
    </location>
</feature>
<feature type="compositionally biased region" description="Basic and acidic residues" evidence="1">
    <location>
        <begin position="654"/>
        <end position="663"/>
    </location>
</feature>
<feature type="signal peptide" evidence="2">
    <location>
        <begin position="1"/>
        <end position="24"/>
    </location>
</feature>
<keyword evidence="5" id="KW-1185">Reference proteome</keyword>
<evidence type="ECO:0000313" key="4">
    <source>
        <dbReference type="EMBL" id="CAJ1947305.1"/>
    </source>
</evidence>